<dbReference type="SUPFAM" id="SSF48498">
    <property type="entry name" value="Tetracyclin repressor-like, C-terminal domain"/>
    <property type="match status" value="1"/>
</dbReference>
<evidence type="ECO:0000256" key="3">
    <source>
        <dbReference type="SAM" id="MobiDB-lite"/>
    </source>
</evidence>
<gene>
    <name evidence="5" type="ORF">GCM10022399_34670</name>
</gene>
<keyword evidence="6" id="KW-1185">Reference proteome</keyword>
<evidence type="ECO:0000313" key="5">
    <source>
        <dbReference type="EMBL" id="GAA3715104.1"/>
    </source>
</evidence>
<dbReference type="Pfam" id="PF17920">
    <property type="entry name" value="TetR_C_16"/>
    <property type="match status" value="1"/>
</dbReference>
<evidence type="ECO:0000259" key="4">
    <source>
        <dbReference type="PROSITE" id="PS50977"/>
    </source>
</evidence>
<reference evidence="6" key="1">
    <citation type="journal article" date="2019" name="Int. J. Syst. Evol. Microbiol.">
        <title>The Global Catalogue of Microorganisms (GCM) 10K type strain sequencing project: providing services to taxonomists for standard genome sequencing and annotation.</title>
        <authorList>
            <consortium name="The Broad Institute Genomics Platform"/>
            <consortium name="The Broad Institute Genome Sequencing Center for Infectious Disease"/>
            <person name="Wu L."/>
            <person name="Ma J."/>
        </authorList>
    </citation>
    <scope>NUCLEOTIDE SEQUENCE [LARGE SCALE GENOMIC DNA]</scope>
    <source>
        <strain evidence="6">JCM 17125</strain>
    </source>
</reference>
<dbReference type="PANTHER" id="PTHR30055:SF235">
    <property type="entry name" value="TRANSCRIPTIONAL REGULATORY PROTEIN"/>
    <property type="match status" value="1"/>
</dbReference>
<dbReference type="Proteomes" id="UP001501468">
    <property type="component" value="Unassembled WGS sequence"/>
</dbReference>
<name>A0ABP7E742_9MICO</name>
<evidence type="ECO:0000256" key="1">
    <source>
        <dbReference type="ARBA" id="ARBA00023125"/>
    </source>
</evidence>
<dbReference type="InterPro" id="IPR001647">
    <property type="entry name" value="HTH_TetR"/>
</dbReference>
<dbReference type="PROSITE" id="PS50977">
    <property type="entry name" value="HTH_TETR_2"/>
    <property type="match status" value="1"/>
</dbReference>
<dbReference type="SUPFAM" id="SSF46689">
    <property type="entry name" value="Homeodomain-like"/>
    <property type="match status" value="1"/>
</dbReference>
<evidence type="ECO:0000313" key="6">
    <source>
        <dbReference type="Proteomes" id="UP001501468"/>
    </source>
</evidence>
<feature type="DNA-binding region" description="H-T-H motif" evidence="2">
    <location>
        <begin position="46"/>
        <end position="65"/>
    </location>
</feature>
<feature type="domain" description="HTH tetR-type" evidence="4">
    <location>
        <begin position="23"/>
        <end position="83"/>
    </location>
</feature>
<protein>
    <submittedName>
        <fullName evidence="5">TetR family transcriptional regulator</fullName>
    </submittedName>
</protein>
<dbReference type="EMBL" id="BAABDC010000006">
    <property type="protein sequence ID" value="GAA3715104.1"/>
    <property type="molecule type" value="Genomic_DNA"/>
</dbReference>
<accession>A0ABP7E742</accession>
<feature type="region of interest" description="Disordered" evidence="3">
    <location>
        <begin position="1"/>
        <end position="25"/>
    </location>
</feature>
<dbReference type="InterPro" id="IPR041678">
    <property type="entry name" value="TetR_C_16"/>
</dbReference>
<evidence type="ECO:0000256" key="2">
    <source>
        <dbReference type="PROSITE-ProRule" id="PRU00335"/>
    </source>
</evidence>
<dbReference type="InterPro" id="IPR050109">
    <property type="entry name" value="HTH-type_TetR-like_transc_reg"/>
</dbReference>
<comment type="caution">
    <text evidence="5">The sequence shown here is derived from an EMBL/GenBank/DDBJ whole genome shotgun (WGS) entry which is preliminary data.</text>
</comment>
<dbReference type="PRINTS" id="PR00455">
    <property type="entry name" value="HTHTETR"/>
</dbReference>
<dbReference type="Gene3D" id="1.10.10.60">
    <property type="entry name" value="Homeodomain-like"/>
    <property type="match status" value="1"/>
</dbReference>
<organism evidence="5 6">
    <name type="scientific">Terrabacter ginsenosidimutans</name>
    <dbReference type="NCBI Taxonomy" id="490575"/>
    <lineage>
        <taxon>Bacteria</taxon>
        <taxon>Bacillati</taxon>
        <taxon>Actinomycetota</taxon>
        <taxon>Actinomycetes</taxon>
        <taxon>Micrococcales</taxon>
        <taxon>Intrasporangiaceae</taxon>
        <taxon>Terrabacter</taxon>
    </lineage>
</organism>
<proteinExistence type="predicted"/>
<dbReference type="InterPro" id="IPR009057">
    <property type="entry name" value="Homeodomain-like_sf"/>
</dbReference>
<feature type="compositionally biased region" description="Polar residues" evidence="3">
    <location>
        <begin position="1"/>
        <end position="10"/>
    </location>
</feature>
<keyword evidence="1 2" id="KW-0238">DNA-binding</keyword>
<dbReference type="InterPro" id="IPR036271">
    <property type="entry name" value="Tet_transcr_reg_TetR-rel_C_sf"/>
</dbReference>
<dbReference type="Pfam" id="PF00440">
    <property type="entry name" value="TetR_N"/>
    <property type="match status" value="1"/>
</dbReference>
<sequence>MGMTSRAGSETTPKGRGRRPGGTDTRAAIVDAARKSFAAKGYDKASMRGIAREAGVDPALVHHYFEGKAGLFAATLDVPVDPAELIDRITAGDVDRLGWRIVETFLTVWEPPERRDALVALVRSSMTSEEAARMLREFLGREVFGRIAASTGAADPQLRGALAASQMIGLVVARYVIRVPALVEATREELVERIGPVLQAHLVDRVPERE</sequence>
<dbReference type="Gene3D" id="1.10.357.10">
    <property type="entry name" value="Tetracycline Repressor, domain 2"/>
    <property type="match status" value="1"/>
</dbReference>
<dbReference type="PANTHER" id="PTHR30055">
    <property type="entry name" value="HTH-TYPE TRANSCRIPTIONAL REGULATOR RUTR"/>
    <property type="match status" value="1"/>
</dbReference>